<reference evidence="2 3" key="1">
    <citation type="submission" date="2021-03" db="EMBL/GenBank/DDBJ databases">
        <authorList>
            <person name="So Y."/>
        </authorList>
    </citation>
    <scope>NUCLEOTIDE SEQUENCE [LARGE SCALE GENOMIC DNA]</scope>
    <source>
        <strain evidence="2 3">SSH11</strain>
    </source>
</reference>
<name>A0ABS4AIE5_9PROT</name>
<gene>
    <name evidence="2" type="ORF">J8J14_18595</name>
</gene>
<accession>A0ABS4AIE5</accession>
<comment type="caution">
    <text evidence="2">The sequence shown here is derived from an EMBL/GenBank/DDBJ whole genome shotgun (WGS) entry which is preliminary data.</text>
</comment>
<sequence>MRPASLPGFTRGMLRGTPYPTLLPCPGARVEGMLIRPVPRAMVALKRYEGACYRLLPVRVMTARGPLRARAWIVPGFLAQR</sequence>
<dbReference type="InterPro" id="IPR036568">
    <property type="entry name" value="GGCT-like_sf"/>
</dbReference>
<dbReference type="CDD" id="cd06661">
    <property type="entry name" value="GGCT_like"/>
    <property type="match status" value="1"/>
</dbReference>
<evidence type="ECO:0000313" key="2">
    <source>
        <dbReference type="EMBL" id="MBP0446789.1"/>
    </source>
</evidence>
<evidence type="ECO:0000313" key="3">
    <source>
        <dbReference type="Proteomes" id="UP000681594"/>
    </source>
</evidence>
<dbReference type="Proteomes" id="UP000681594">
    <property type="component" value="Unassembled WGS sequence"/>
</dbReference>
<organism evidence="2 3">
    <name type="scientific">Pararoseomonas baculiformis</name>
    <dbReference type="NCBI Taxonomy" id="2820812"/>
    <lineage>
        <taxon>Bacteria</taxon>
        <taxon>Pseudomonadati</taxon>
        <taxon>Pseudomonadota</taxon>
        <taxon>Alphaproteobacteria</taxon>
        <taxon>Acetobacterales</taxon>
        <taxon>Acetobacteraceae</taxon>
        <taxon>Pararoseomonas</taxon>
    </lineage>
</organism>
<evidence type="ECO:0000259" key="1">
    <source>
        <dbReference type="Pfam" id="PF06094"/>
    </source>
</evidence>
<dbReference type="Gene3D" id="3.10.490.10">
    <property type="entry name" value="Gamma-glutamyl cyclotransferase-like"/>
    <property type="match status" value="1"/>
</dbReference>
<keyword evidence="3" id="KW-1185">Reference proteome</keyword>
<feature type="domain" description="Gamma-glutamylcyclotransferase AIG2-like" evidence="1">
    <location>
        <begin position="2"/>
        <end position="74"/>
    </location>
</feature>
<protein>
    <submittedName>
        <fullName evidence="2">Gamma-glutamylcyclotransferase</fullName>
    </submittedName>
</protein>
<dbReference type="InterPro" id="IPR009288">
    <property type="entry name" value="AIG2-like_dom"/>
</dbReference>
<proteinExistence type="predicted"/>
<dbReference type="SUPFAM" id="SSF110857">
    <property type="entry name" value="Gamma-glutamyl cyclotransferase-like"/>
    <property type="match status" value="1"/>
</dbReference>
<dbReference type="InterPro" id="IPR013024">
    <property type="entry name" value="GGCT-like"/>
</dbReference>
<dbReference type="Pfam" id="PF06094">
    <property type="entry name" value="GGACT"/>
    <property type="match status" value="1"/>
</dbReference>
<dbReference type="EMBL" id="JAGIZB010000020">
    <property type="protein sequence ID" value="MBP0446789.1"/>
    <property type="molecule type" value="Genomic_DNA"/>
</dbReference>